<dbReference type="Proteomes" id="UP001236507">
    <property type="component" value="Unassembled WGS sequence"/>
</dbReference>
<dbReference type="Gene3D" id="4.10.1080.10">
    <property type="entry name" value="TSP type-3 repeat"/>
    <property type="match status" value="2"/>
</dbReference>
<dbReference type="EMBL" id="JASHIF010000034">
    <property type="protein sequence ID" value="MDI9862603.1"/>
    <property type="molecule type" value="Genomic_DNA"/>
</dbReference>
<organism evidence="2 3">
    <name type="scientific">Flectobacillus roseus</name>
    <dbReference type="NCBI Taxonomy" id="502259"/>
    <lineage>
        <taxon>Bacteria</taxon>
        <taxon>Pseudomonadati</taxon>
        <taxon>Bacteroidota</taxon>
        <taxon>Cytophagia</taxon>
        <taxon>Cytophagales</taxon>
        <taxon>Flectobacillaceae</taxon>
        <taxon>Flectobacillus</taxon>
    </lineage>
</organism>
<proteinExistence type="predicted"/>
<comment type="caution">
    <text evidence="2">The sequence shown here is derived from an EMBL/GenBank/DDBJ whole genome shotgun (WGS) entry which is preliminary data.</text>
</comment>
<accession>A0ABT6YHM8</accession>
<evidence type="ECO:0000313" key="2">
    <source>
        <dbReference type="EMBL" id="MDI9862603.1"/>
    </source>
</evidence>
<protein>
    <submittedName>
        <fullName evidence="2">Uncharacterized protein</fullName>
    </submittedName>
</protein>
<reference evidence="2 3" key="1">
    <citation type="submission" date="2023-05" db="EMBL/GenBank/DDBJ databases">
        <title>Novel species of genus Flectobacillus isolated from stream in China.</title>
        <authorList>
            <person name="Lu H."/>
        </authorList>
    </citation>
    <scope>NUCLEOTIDE SEQUENCE [LARGE SCALE GENOMIC DNA]</scope>
    <source>
        <strain evidence="2 3">KCTC 42575</strain>
    </source>
</reference>
<dbReference type="InterPro" id="IPR028974">
    <property type="entry name" value="TSP_type-3_rpt"/>
</dbReference>
<dbReference type="PANTHER" id="PTHR10199">
    <property type="entry name" value="THROMBOSPONDIN"/>
    <property type="match status" value="1"/>
</dbReference>
<feature type="region of interest" description="Disordered" evidence="1">
    <location>
        <begin position="289"/>
        <end position="325"/>
    </location>
</feature>
<dbReference type="RefSeq" id="WP_283346836.1">
    <property type="nucleotide sequence ID" value="NZ_JASHIF010000034.1"/>
</dbReference>
<gene>
    <name evidence="2" type="ORF">QM524_25485</name>
</gene>
<evidence type="ECO:0000256" key="1">
    <source>
        <dbReference type="SAM" id="MobiDB-lite"/>
    </source>
</evidence>
<sequence>MRRIKQLMLVTALITGGLCEVEAQDVSINILNQPAAVSKGSTLGRVTVDICNNDGGTRNAAIGKLEPVISFPNLITGTSVVPVTITGWTVISNDGQTIRLRNTTAIAPGECTQIVLGYTGVSVGGPLPVLGTLQFNGVPTFGNLPGNDLSTTSITVFLDTDGDTIADTIDLDDDNDGILDTLEDIQFSADLDGDGVPNSLDLDSDNDGINDVIEAGGVDANNDGIADGASGLTGIPASANQLTGTIPPDSDLDTRKDPYDLDSDNDGINDIIESGNPALIDANGDGIVDGTDPDGDGIVGAADGSVSRGDSNDPKPINTDGTDFPDYLDIDSDNDGLSDLLESGITNAGSLDLIRDGRIDIITDLDGDGIVTPVDGSASYGDANNPALPDSNTNGIPDYREANPDIDGDGVTNAQEITDGTDYSNGCSYNPANQVLANTSTTWRNSDCDGDGVTNYKEATGTDNNPATTADNTNPLDGCSYNAVDQVLSNTSPSWKLQDCDKDGNLNGTDPHPQVPTALDDALVARYGSSSIINVLLNDDFLLGVTTSVSKTGGTAAGTAVFTPATGILTYTPTLAERGTTVTVTYQVCNIATVPNVCANATVNITVPVDTDADGVPDVDDLDDDNDGILDTVENAQLSADVDGDGIPNRLDLDSDNDGINDVDEANGTDLDGDGMADGIISVLGIPATVPAVTGLILTALDTDNDNKPNPYDLDSDNDGISDLEEGGLNPNLDANGDGIVDCSTNCDPDGDGILTPVDGLPNVWKDALLPDLSPTTEIDALEFLTVGASKDFVVNVFEINNKPNVSGSTIVFRVAKISGFTITYPSTTGTSNVLGGTANSNSDWTFTENANFITVTAKAGVVIPPNGKKTVGFTATRKADVPSNTSQNITVTIIYGSAGEERVNNNTVETKITAN</sequence>
<keyword evidence="3" id="KW-1185">Reference proteome</keyword>
<dbReference type="PANTHER" id="PTHR10199:SF119">
    <property type="entry name" value="RE20510P"/>
    <property type="match status" value="1"/>
</dbReference>
<dbReference type="SUPFAM" id="SSF103647">
    <property type="entry name" value="TSP type-3 repeat"/>
    <property type="match status" value="2"/>
</dbReference>
<name>A0ABT6YHM8_9BACT</name>
<evidence type="ECO:0000313" key="3">
    <source>
        <dbReference type="Proteomes" id="UP001236507"/>
    </source>
</evidence>